<feature type="coiled-coil region" evidence="1">
    <location>
        <begin position="233"/>
        <end position="260"/>
    </location>
</feature>
<dbReference type="RefSeq" id="WP_310538108.1">
    <property type="nucleotide sequence ID" value="NZ_BAAAOC010000076.1"/>
</dbReference>
<evidence type="ECO:0000313" key="5">
    <source>
        <dbReference type="Proteomes" id="UP001260872"/>
    </source>
</evidence>
<protein>
    <recommendedName>
        <fullName evidence="6">Peptidoglycan-binding protein</fullName>
    </recommendedName>
</protein>
<keyword evidence="1" id="KW-0175">Coiled coil</keyword>
<comment type="caution">
    <text evidence="4">The sequence shown here is derived from an EMBL/GenBank/DDBJ whole genome shotgun (WGS) entry which is preliminary data.</text>
</comment>
<reference evidence="5" key="1">
    <citation type="submission" date="2023-07" db="EMBL/GenBank/DDBJ databases">
        <title>Description of three actinobacteria isolated from air of manufacturing shop in a pharmaceutical factory.</title>
        <authorList>
            <person name="Zhang D.-F."/>
        </authorList>
    </citation>
    <scope>NUCLEOTIDE SEQUENCE [LARGE SCALE GENOMIC DNA]</scope>
    <source>
        <strain evidence="5">CCTCC AB 207010</strain>
    </source>
</reference>
<dbReference type="Gene3D" id="2.40.420.20">
    <property type="match status" value="1"/>
</dbReference>
<sequence length="507" mass="52688">MIGRRTAQQATSGVPDLPWSEEPRTEPFDDVEMVDDLDTTVPDHVRPPRANRTIVIVAVTAILSLLAGIGLSQLVISPAQRAAETEPPGPGLITVPVEERELATDLTLRGDALYDDPVAVSLDGSSETGAPAVVTGQVPEVGDEIHPGDVLIEITGRPVIVLEGELPAYRSLKVGSSGPDVTQLRSALLDLGYAAGHTASDQFDYDLSTAIDALYTSAGYSSPAPEEGAREALKVARDGLRAAQQELTLAQSELTRASNGAGQDEEDGWTPDLSFETASRDSAAVAVDEAQRAVDQAWLETITPLPVAEILYVDSLPRRVDSVFVARGDTVAGEALTISGAELQILTSVSSADAELLEEGMDALLSVGDEEITAVVEEIRTPSRRSGADDGGEGTDGPGSGGAARSDRREVVLLPGDISEEQRAALVGSNVRVSIPMESTGGAVLAVPVAAITAGPGGESRVEVARGKPGQDQETELITVETGLTAEGFVEVRGDGLSAGDLVVVGR</sequence>
<dbReference type="Proteomes" id="UP001260872">
    <property type="component" value="Unassembled WGS sequence"/>
</dbReference>
<evidence type="ECO:0000256" key="1">
    <source>
        <dbReference type="SAM" id="Coils"/>
    </source>
</evidence>
<evidence type="ECO:0000256" key="2">
    <source>
        <dbReference type="SAM" id="MobiDB-lite"/>
    </source>
</evidence>
<evidence type="ECO:0000313" key="4">
    <source>
        <dbReference type="EMBL" id="MDR5712736.1"/>
    </source>
</evidence>
<evidence type="ECO:0000256" key="3">
    <source>
        <dbReference type="SAM" id="Phobius"/>
    </source>
</evidence>
<dbReference type="PANTHER" id="PTHR30469:SF15">
    <property type="entry name" value="HLYD FAMILY OF SECRETION PROTEINS"/>
    <property type="match status" value="1"/>
</dbReference>
<feature type="region of interest" description="Disordered" evidence="2">
    <location>
        <begin position="1"/>
        <end position="29"/>
    </location>
</feature>
<keyword evidence="3" id="KW-1133">Transmembrane helix</keyword>
<feature type="transmembrane region" description="Helical" evidence="3">
    <location>
        <begin position="54"/>
        <end position="76"/>
    </location>
</feature>
<evidence type="ECO:0008006" key="6">
    <source>
        <dbReference type="Google" id="ProtNLM"/>
    </source>
</evidence>
<accession>A0ABU1FX48</accession>
<organism evidence="4 5">
    <name type="scientific">Nesterenkonia flava</name>
    <dbReference type="NCBI Taxonomy" id="469799"/>
    <lineage>
        <taxon>Bacteria</taxon>
        <taxon>Bacillati</taxon>
        <taxon>Actinomycetota</taxon>
        <taxon>Actinomycetes</taxon>
        <taxon>Micrococcales</taxon>
        <taxon>Micrococcaceae</taxon>
        <taxon>Nesterenkonia</taxon>
    </lineage>
</organism>
<dbReference type="PANTHER" id="PTHR30469">
    <property type="entry name" value="MULTIDRUG RESISTANCE PROTEIN MDTA"/>
    <property type="match status" value="1"/>
</dbReference>
<proteinExistence type="predicted"/>
<feature type="compositionally biased region" description="Polar residues" evidence="2">
    <location>
        <begin position="1"/>
        <end position="12"/>
    </location>
</feature>
<feature type="region of interest" description="Disordered" evidence="2">
    <location>
        <begin position="378"/>
        <end position="408"/>
    </location>
</feature>
<keyword evidence="5" id="KW-1185">Reference proteome</keyword>
<keyword evidence="3" id="KW-0472">Membrane</keyword>
<dbReference type="EMBL" id="JAVKGT010000035">
    <property type="protein sequence ID" value="MDR5712736.1"/>
    <property type="molecule type" value="Genomic_DNA"/>
</dbReference>
<gene>
    <name evidence="4" type="ORF">RH857_11445</name>
</gene>
<name>A0ABU1FX48_9MICC</name>
<keyword evidence="3" id="KW-0812">Transmembrane</keyword>